<organism evidence="15 16">
    <name type="scientific">Candidatus Azambacteria bacterium GW2011_GWB2_46_37</name>
    <dbReference type="NCBI Taxonomy" id="1618618"/>
    <lineage>
        <taxon>Bacteria</taxon>
        <taxon>Candidatus Azamiibacteriota</taxon>
    </lineage>
</organism>
<dbReference type="EC" id="5.2.1.8" evidence="3 11"/>
<dbReference type="GO" id="GO:0051083">
    <property type="term" value="P:'de novo' cotranslational protein folding"/>
    <property type="evidence" value="ECO:0007669"/>
    <property type="project" value="TreeGrafter"/>
</dbReference>
<evidence type="ECO:0000256" key="6">
    <source>
        <dbReference type="ARBA" id="ARBA00023110"/>
    </source>
</evidence>
<comment type="subcellular location">
    <subcellularLocation>
        <location evidence="11">Cytoplasm</location>
    </subcellularLocation>
    <text evidence="11">About half TF is bound to the ribosome near the polypeptide exit tunnel while the other half is free in the cytoplasm.</text>
</comment>
<keyword evidence="5 11" id="KW-0132">Cell division</keyword>
<dbReference type="Gene3D" id="3.30.70.1050">
    <property type="entry name" value="Trigger factor ribosome-binding domain"/>
    <property type="match status" value="1"/>
</dbReference>
<evidence type="ECO:0000259" key="14">
    <source>
        <dbReference type="PROSITE" id="PS50059"/>
    </source>
</evidence>
<dbReference type="InterPro" id="IPR046357">
    <property type="entry name" value="PPIase_dom_sf"/>
</dbReference>
<dbReference type="Pfam" id="PF00254">
    <property type="entry name" value="FKBP_C"/>
    <property type="match status" value="1"/>
</dbReference>
<evidence type="ECO:0000256" key="11">
    <source>
        <dbReference type="HAMAP-Rule" id="MF_00303"/>
    </source>
</evidence>
<dbReference type="GO" id="GO:0044183">
    <property type="term" value="F:protein folding chaperone"/>
    <property type="evidence" value="ECO:0007669"/>
    <property type="project" value="TreeGrafter"/>
</dbReference>
<keyword evidence="11" id="KW-0963">Cytoplasm</keyword>
<evidence type="ECO:0000256" key="9">
    <source>
        <dbReference type="ARBA" id="ARBA00023306"/>
    </source>
</evidence>
<name>A0A0G1Q1H5_9BACT</name>
<comment type="domain">
    <text evidence="11">Consists of 3 domains; the N-terminus binds the ribosome, the middle domain has PPIase activity, while the C-terminus has intrinsic chaperone activity on its own.</text>
</comment>
<proteinExistence type="inferred from homology"/>
<dbReference type="NCBIfam" id="TIGR00115">
    <property type="entry name" value="tig"/>
    <property type="match status" value="1"/>
</dbReference>
<comment type="catalytic activity">
    <reaction evidence="1 11 12">
        <text>[protein]-peptidylproline (omega=180) = [protein]-peptidylproline (omega=0)</text>
        <dbReference type="Rhea" id="RHEA:16237"/>
        <dbReference type="Rhea" id="RHEA-COMP:10747"/>
        <dbReference type="Rhea" id="RHEA-COMP:10748"/>
        <dbReference type="ChEBI" id="CHEBI:83833"/>
        <dbReference type="ChEBI" id="CHEBI:83834"/>
        <dbReference type="EC" id="5.2.1.8"/>
    </reaction>
</comment>
<dbReference type="SUPFAM" id="SSF109998">
    <property type="entry name" value="Triger factor/SurA peptide-binding domain-like"/>
    <property type="match status" value="1"/>
</dbReference>
<evidence type="ECO:0000256" key="4">
    <source>
        <dbReference type="ARBA" id="ARBA00016902"/>
    </source>
</evidence>
<dbReference type="InterPro" id="IPR005215">
    <property type="entry name" value="Trig_fac"/>
</dbReference>
<accession>A0A0G1Q1H5</accession>
<dbReference type="SUPFAM" id="SSF102735">
    <property type="entry name" value="Trigger factor ribosome-binding domain"/>
    <property type="match status" value="1"/>
</dbReference>
<dbReference type="Gene3D" id="1.10.3120.10">
    <property type="entry name" value="Trigger factor, C-terminal domain"/>
    <property type="match status" value="1"/>
</dbReference>
<evidence type="ECO:0000313" key="16">
    <source>
        <dbReference type="Proteomes" id="UP000033818"/>
    </source>
</evidence>
<keyword evidence="9 11" id="KW-0131">Cell cycle</keyword>
<dbReference type="HAMAP" id="MF_00303">
    <property type="entry name" value="Trigger_factor_Tig"/>
    <property type="match status" value="1"/>
</dbReference>
<dbReference type="PANTHER" id="PTHR30560:SF3">
    <property type="entry name" value="TRIGGER FACTOR-LIKE PROTEIN TIG, CHLOROPLASTIC"/>
    <property type="match status" value="1"/>
</dbReference>
<dbReference type="InterPro" id="IPR036611">
    <property type="entry name" value="Trigger_fac_ribosome-bd_sf"/>
</dbReference>
<dbReference type="Proteomes" id="UP000033818">
    <property type="component" value="Unassembled WGS sequence"/>
</dbReference>
<keyword evidence="8 11" id="KW-0413">Isomerase</keyword>
<comment type="similarity">
    <text evidence="2 11 13">Belongs to the FKBP-type PPIase family. Tig subfamily.</text>
</comment>
<evidence type="ECO:0000256" key="1">
    <source>
        <dbReference type="ARBA" id="ARBA00000971"/>
    </source>
</evidence>
<dbReference type="SUPFAM" id="SSF54534">
    <property type="entry name" value="FKBP-like"/>
    <property type="match status" value="1"/>
</dbReference>
<comment type="function">
    <text evidence="11">Involved in protein export. Acts as a chaperone by maintaining the newly synthesized protein in an open conformation. Functions as a peptidyl-prolyl cis-trans isomerase.</text>
</comment>
<dbReference type="GO" id="GO:0005737">
    <property type="term" value="C:cytoplasm"/>
    <property type="evidence" value="ECO:0007669"/>
    <property type="project" value="UniProtKB-SubCell"/>
</dbReference>
<dbReference type="PROSITE" id="PS50059">
    <property type="entry name" value="FKBP_PPIASE"/>
    <property type="match status" value="1"/>
</dbReference>
<dbReference type="GO" id="GO:0043022">
    <property type="term" value="F:ribosome binding"/>
    <property type="evidence" value="ECO:0007669"/>
    <property type="project" value="TreeGrafter"/>
</dbReference>
<evidence type="ECO:0000256" key="8">
    <source>
        <dbReference type="ARBA" id="ARBA00023235"/>
    </source>
</evidence>
<keyword evidence="7 11" id="KW-0143">Chaperone</keyword>
<keyword evidence="6 11" id="KW-0697">Rotamase</keyword>
<dbReference type="InterPro" id="IPR001179">
    <property type="entry name" value="PPIase_FKBP_dom"/>
</dbReference>
<dbReference type="PANTHER" id="PTHR30560">
    <property type="entry name" value="TRIGGER FACTOR CHAPERONE AND PEPTIDYL-PROLYL CIS/TRANS ISOMERASE"/>
    <property type="match status" value="1"/>
</dbReference>
<dbReference type="GO" id="GO:0015031">
    <property type="term" value="P:protein transport"/>
    <property type="evidence" value="ECO:0007669"/>
    <property type="project" value="UniProtKB-UniRule"/>
</dbReference>
<evidence type="ECO:0000256" key="10">
    <source>
        <dbReference type="ARBA" id="ARBA00029986"/>
    </source>
</evidence>
<dbReference type="InterPro" id="IPR027304">
    <property type="entry name" value="Trigger_fact/SurA_dom_sf"/>
</dbReference>
<dbReference type="Pfam" id="PF05698">
    <property type="entry name" value="Trigger_C"/>
    <property type="match status" value="1"/>
</dbReference>
<evidence type="ECO:0000313" key="15">
    <source>
        <dbReference type="EMBL" id="KKU38961.1"/>
    </source>
</evidence>
<feature type="domain" description="PPIase FKBP-type" evidence="14">
    <location>
        <begin position="171"/>
        <end position="259"/>
    </location>
</feature>
<dbReference type="Pfam" id="PF05697">
    <property type="entry name" value="Trigger_N"/>
    <property type="match status" value="1"/>
</dbReference>
<dbReference type="FunFam" id="3.10.50.40:FF:000001">
    <property type="entry name" value="Trigger factor"/>
    <property type="match status" value="1"/>
</dbReference>
<dbReference type="AlphaFoldDB" id="A0A0G1Q1H5"/>
<dbReference type="GO" id="GO:0043335">
    <property type="term" value="P:protein unfolding"/>
    <property type="evidence" value="ECO:0007669"/>
    <property type="project" value="TreeGrafter"/>
</dbReference>
<dbReference type="EMBL" id="LCMO01000019">
    <property type="protein sequence ID" value="KKU38961.1"/>
    <property type="molecule type" value="Genomic_DNA"/>
</dbReference>
<protein>
    <recommendedName>
        <fullName evidence="4 11">Trigger factor</fullName>
        <shortName evidence="11">TF</shortName>
        <ecNumber evidence="3 11">5.2.1.8</ecNumber>
    </recommendedName>
    <alternativeName>
        <fullName evidence="10 11">PPIase</fullName>
    </alternativeName>
</protein>
<evidence type="ECO:0000256" key="5">
    <source>
        <dbReference type="ARBA" id="ARBA00022618"/>
    </source>
</evidence>
<evidence type="ECO:0000256" key="7">
    <source>
        <dbReference type="ARBA" id="ARBA00023186"/>
    </source>
</evidence>
<dbReference type="GO" id="GO:0003755">
    <property type="term" value="F:peptidyl-prolyl cis-trans isomerase activity"/>
    <property type="evidence" value="ECO:0007669"/>
    <property type="project" value="UniProtKB-UniRule"/>
</dbReference>
<evidence type="ECO:0000256" key="13">
    <source>
        <dbReference type="RuleBase" id="RU003914"/>
    </source>
</evidence>
<dbReference type="Gene3D" id="3.10.50.40">
    <property type="match status" value="1"/>
</dbReference>
<comment type="caution">
    <text evidence="15">The sequence shown here is derived from an EMBL/GenBank/DDBJ whole genome shotgun (WGS) entry which is preliminary data.</text>
</comment>
<evidence type="ECO:0000256" key="12">
    <source>
        <dbReference type="PROSITE-ProRule" id="PRU00277"/>
    </source>
</evidence>
<dbReference type="InterPro" id="IPR008881">
    <property type="entry name" value="Trigger_fac_ribosome-bd_bac"/>
</dbReference>
<dbReference type="GO" id="GO:0051301">
    <property type="term" value="P:cell division"/>
    <property type="evidence" value="ECO:0007669"/>
    <property type="project" value="UniProtKB-KW"/>
</dbReference>
<reference evidence="15 16" key="1">
    <citation type="journal article" date="2015" name="Nature">
        <title>rRNA introns, odd ribosomes, and small enigmatic genomes across a large radiation of phyla.</title>
        <authorList>
            <person name="Brown C.T."/>
            <person name="Hug L.A."/>
            <person name="Thomas B.C."/>
            <person name="Sharon I."/>
            <person name="Castelle C.J."/>
            <person name="Singh A."/>
            <person name="Wilkins M.J."/>
            <person name="Williams K.H."/>
            <person name="Banfield J.F."/>
        </authorList>
    </citation>
    <scope>NUCLEOTIDE SEQUENCE [LARGE SCALE GENOMIC DNA]</scope>
</reference>
<dbReference type="PIRSF" id="PIRSF003095">
    <property type="entry name" value="Trigger_factor"/>
    <property type="match status" value="1"/>
</dbReference>
<dbReference type="PATRIC" id="fig|1618618.3.peg.444"/>
<evidence type="ECO:0000256" key="2">
    <source>
        <dbReference type="ARBA" id="ARBA00005464"/>
    </source>
</evidence>
<sequence length="432" mass="48444">MSVKPSVKIQKLAKSQIEIEVEISGEDMAGLRDLTLKEMAAVAAIKGFRPGKAPKDLVEKEIGGEKIDQETIQLALEKTYPQIIIDNEIEAIGRPEITIMKFAAGNPFVYKAKVSVLPEVVLPDYKKIAGETLTKERKVFSVEDKEVNDALAWLQKSRAKYVAVNRPVQKGDFVEIDFETRLAGVKIENGESKNHGLIIGEGGFMPGFEDNLVGMEVGREKEFSLKAPDDYFAKNLAGKSLDFKARLNVLQQRELPALDDDFAKGLGNFDGLEALKKNVKDGIIAEKEQKEKERARMKTIEAIAEQTNFETPQVLIDYELEKMMSELNQSVGRLGLSFDQYLSQIKKTADELKKEMVPSAEKRVRIALVLKAIAKKENINVPENEIEAQMNETLKRYPADGGAKKNIDLEQLKDYTKGVIRNEKVFQLLEKI</sequence>
<dbReference type="InterPro" id="IPR037041">
    <property type="entry name" value="Trigger_fac_C_sf"/>
</dbReference>
<dbReference type="InterPro" id="IPR008880">
    <property type="entry name" value="Trigger_fac_C"/>
</dbReference>
<gene>
    <name evidence="11" type="primary">tig</name>
    <name evidence="15" type="ORF">UX53_C0019G0005</name>
</gene>
<evidence type="ECO:0000256" key="3">
    <source>
        <dbReference type="ARBA" id="ARBA00013194"/>
    </source>
</evidence>